<dbReference type="KEGG" id="ftj:FTUN_6509"/>
<dbReference type="Gene3D" id="3.30.360.10">
    <property type="entry name" value="Dihydrodipicolinate Reductase, domain 2"/>
    <property type="match status" value="1"/>
</dbReference>
<feature type="domain" description="Putative oxidoreductase C-terminal" evidence="1">
    <location>
        <begin position="152"/>
        <end position="426"/>
    </location>
</feature>
<evidence type="ECO:0000313" key="2">
    <source>
        <dbReference type="EMBL" id="QJW98914.1"/>
    </source>
</evidence>
<dbReference type="Pfam" id="PF16490">
    <property type="entry name" value="Oxidoreduct_C"/>
    <property type="match status" value="1"/>
</dbReference>
<sequence length="430" mass="48269">MFRLLKLMTLAPGHFHAALVLKRALHGVHHRTHVYAPLDGDTIAYLARVAAFNLRRDAPTVWEVDMRAGADYLERFAREQPGNTVVISGRNRPKIDLMRLAVGNCLHVIADKPWIVDHADFPKLEALFRDAELRDVLVGDVLTERYEITNWLQREFVRDPDLFGAWQTGTPASPALDLRSVHSLKKTVNGAPLVRPWWWFDPDIAGDAMADVGTHLADLAVWLVSPDQAVDYATQIHMLSAHRTPLFLSEDEFRQVTRLPGYPPELQPRVANGRLDYAGTSTATFTLRGVHVGLSTGWEFEAESGDTHQSCARGSRATISVRQQPDGRAELFVAATDPAEHATVLAKLRNKCDILQRDFSGMSVTDRGTEAQVMIPESWRAGHEEHFGAVMEEFVRYFHSPRMVPPWERPNALARYYITTKAVEMARAAG</sequence>
<gene>
    <name evidence="2" type="ORF">FTUN_6509</name>
</gene>
<dbReference type="AlphaFoldDB" id="A0A6M5YZF3"/>
<dbReference type="Proteomes" id="UP000503447">
    <property type="component" value="Chromosome"/>
</dbReference>
<protein>
    <recommendedName>
        <fullName evidence="1">Putative oxidoreductase C-terminal domain-containing protein</fullName>
    </recommendedName>
</protein>
<dbReference type="Gene3D" id="3.40.50.720">
    <property type="entry name" value="NAD(P)-binding Rossmann-like Domain"/>
    <property type="match status" value="1"/>
</dbReference>
<keyword evidence="3" id="KW-1185">Reference proteome</keyword>
<name>A0A6M5YZF3_9BACT</name>
<dbReference type="RefSeq" id="WP_171473985.1">
    <property type="nucleotide sequence ID" value="NZ_CP053452.2"/>
</dbReference>
<dbReference type="SUPFAM" id="SSF55347">
    <property type="entry name" value="Glyceraldehyde-3-phosphate dehydrogenase-like, C-terminal domain"/>
    <property type="match status" value="1"/>
</dbReference>
<organism evidence="2 3">
    <name type="scientific">Frigoriglobus tundricola</name>
    <dbReference type="NCBI Taxonomy" id="2774151"/>
    <lineage>
        <taxon>Bacteria</taxon>
        <taxon>Pseudomonadati</taxon>
        <taxon>Planctomycetota</taxon>
        <taxon>Planctomycetia</taxon>
        <taxon>Gemmatales</taxon>
        <taxon>Gemmataceae</taxon>
        <taxon>Frigoriglobus</taxon>
    </lineage>
</organism>
<dbReference type="InterPro" id="IPR032459">
    <property type="entry name" value="Oxidoreduct_C"/>
</dbReference>
<accession>A0A6M5YZF3</accession>
<dbReference type="EMBL" id="CP053452">
    <property type="protein sequence ID" value="QJW98914.1"/>
    <property type="molecule type" value="Genomic_DNA"/>
</dbReference>
<reference evidence="3" key="1">
    <citation type="submission" date="2020-05" db="EMBL/GenBank/DDBJ databases">
        <title>Frigoriglobus tundricola gen. nov., sp. nov., a psychrotolerant cellulolytic planctomycete of the family Gemmataceae with two divergent copies of 16S rRNA gene.</title>
        <authorList>
            <person name="Kulichevskaya I.S."/>
            <person name="Ivanova A.A."/>
            <person name="Naumoff D.G."/>
            <person name="Beletsky A.V."/>
            <person name="Rijpstra W.I.C."/>
            <person name="Sinninghe Damste J.S."/>
            <person name="Mardanov A.V."/>
            <person name="Ravin N.V."/>
            <person name="Dedysh S.N."/>
        </authorList>
    </citation>
    <scope>NUCLEOTIDE SEQUENCE [LARGE SCALE GENOMIC DNA]</scope>
    <source>
        <strain evidence="3">PL17</strain>
    </source>
</reference>
<evidence type="ECO:0000259" key="1">
    <source>
        <dbReference type="Pfam" id="PF16490"/>
    </source>
</evidence>
<evidence type="ECO:0000313" key="3">
    <source>
        <dbReference type="Proteomes" id="UP000503447"/>
    </source>
</evidence>
<proteinExistence type="predicted"/>